<evidence type="ECO:0000256" key="7">
    <source>
        <dbReference type="ARBA" id="ARBA00022741"/>
    </source>
</evidence>
<feature type="domain" description="Dicer dsRNA-binding fold" evidence="22">
    <location>
        <begin position="580"/>
        <end position="671"/>
    </location>
</feature>
<keyword evidence="13 17" id="KW-0694">RNA-binding</keyword>
<evidence type="ECO:0000259" key="18">
    <source>
        <dbReference type="PROSITE" id="PS50142"/>
    </source>
</evidence>
<dbReference type="GO" id="GO:0010267">
    <property type="term" value="P:ta-siRNA processing"/>
    <property type="evidence" value="ECO:0007669"/>
    <property type="project" value="UniProtKB-ARBA"/>
</dbReference>
<dbReference type="PROSITE" id="PS51192">
    <property type="entry name" value="HELICASE_ATP_BIND_1"/>
    <property type="match status" value="1"/>
</dbReference>
<feature type="domain" description="RNase III" evidence="18">
    <location>
        <begin position="1036"/>
        <end position="1195"/>
    </location>
</feature>
<comment type="similarity">
    <text evidence="15 17">Belongs to the helicase family. Dicer subfamily.</text>
</comment>
<dbReference type="InterPro" id="IPR005034">
    <property type="entry name" value="Dicer_dimerisation"/>
</dbReference>
<dbReference type="SMART" id="SM00535">
    <property type="entry name" value="RIBOc"/>
    <property type="match status" value="2"/>
</dbReference>
<dbReference type="InterPro" id="IPR003100">
    <property type="entry name" value="PAZ_dom"/>
</dbReference>
<evidence type="ECO:0000256" key="9">
    <source>
        <dbReference type="ARBA" id="ARBA00022801"/>
    </source>
</evidence>
<dbReference type="Pfam" id="PF00636">
    <property type="entry name" value="Ribonuclease_3"/>
    <property type="match status" value="2"/>
</dbReference>
<accession>A0AAV8CCW9</accession>
<dbReference type="SMART" id="SM00490">
    <property type="entry name" value="HELICc"/>
    <property type="match status" value="1"/>
</dbReference>
<keyword evidence="4" id="KW-0540">Nuclease</keyword>
<feature type="domain" description="Helicase ATP-binding" evidence="20">
    <location>
        <begin position="41"/>
        <end position="223"/>
    </location>
</feature>
<evidence type="ECO:0000256" key="3">
    <source>
        <dbReference type="ARBA" id="ARBA00011499"/>
    </source>
</evidence>
<dbReference type="InterPro" id="IPR027417">
    <property type="entry name" value="P-loop_NTPase"/>
</dbReference>
<comment type="caution">
    <text evidence="23">The sequence shown here is derived from an EMBL/GenBank/DDBJ whole genome shotgun (WGS) entry which is preliminary data.</text>
</comment>
<dbReference type="InterPro" id="IPR038248">
    <property type="entry name" value="Dicer_dimer_sf"/>
</dbReference>
<dbReference type="GO" id="GO:0004386">
    <property type="term" value="F:helicase activity"/>
    <property type="evidence" value="ECO:0007669"/>
    <property type="project" value="UniProtKB-KW"/>
</dbReference>
<dbReference type="SUPFAM" id="SSF69065">
    <property type="entry name" value="RNase III domain-like"/>
    <property type="match status" value="2"/>
</dbReference>
<dbReference type="Pfam" id="PF00271">
    <property type="entry name" value="Helicase_C"/>
    <property type="match status" value="1"/>
</dbReference>
<dbReference type="PROSITE" id="PS51194">
    <property type="entry name" value="HELICASE_CTER"/>
    <property type="match status" value="1"/>
</dbReference>
<dbReference type="InterPro" id="IPR001650">
    <property type="entry name" value="Helicase_C-like"/>
</dbReference>
<keyword evidence="11" id="KW-0067">ATP-binding</keyword>
<evidence type="ECO:0000256" key="16">
    <source>
        <dbReference type="ARBA" id="ARBA00056187"/>
    </source>
</evidence>
<keyword evidence="8" id="KW-0255">Endonuclease</keyword>
<feature type="domain" description="PAZ" evidence="19">
    <location>
        <begin position="856"/>
        <end position="1011"/>
    </location>
</feature>
<comment type="cofactor">
    <cofactor evidence="2">
        <name>Mg(2+)</name>
        <dbReference type="ChEBI" id="CHEBI:18420"/>
    </cofactor>
</comment>
<evidence type="ECO:0000256" key="14">
    <source>
        <dbReference type="ARBA" id="ARBA00023211"/>
    </source>
</evidence>
<evidence type="ECO:0000313" key="24">
    <source>
        <dbReference type="Proteomes" id="UP001140206"/>
    </source>
</evidence>
<dbReference type="PROSITE" id="PS50821">
    <property type="entry name" value="PAZ"/>
    <property type="match status" value="1"/>
</dbReference>
<evidence type="ECO:0000256" key="1">
    <source>
        <dbReference type="ARBA" id="ARBA00001936"/>
    </source>
</evidence>
<dbReference type="Proteomes" id="UP001140206">
    <property type="component" value="Chromosome 5"/>
</dbReference>
<evidence type="ECO:0000256" key="10">
    <source>
        <dbReference type="ARBA" id="ARBA00022806"/>
    </source>
</evidence>
<dbReference type="InterPro" id="IPR000999">
    <property type="entry name" value="RNase_III_dom"/>
</dbReference>
<dbReference type="SUPFAM" id="SSF52540">
    <property type="entry name" value="P-loop containing nucleoside triphosphate hydrolases"/>
    <property type="match status" value="1"/>
</dbReference>
<dbReference type="CDD" id="cd00593">
    <property type="entry name" value="RIBOc"/>
    <property type="match status" value="2"/>
</dbReference>
<dbReference type="GO" id="GO:0003723">
    <property type="term" value="F:RNA binding"/>
    <property type="evidence" value="ECO:0007669"/>
    <property type="project" value="UniProtKB-UniRule"/>
</dbReference>
<dbReference type="InterPro" id="IPR036389">
    <property type="entry name" value="RNase_III_sf"/>
</dbReference>
<comment type="subunit">
    <text evidence="3">May interact with ARGONAUTE1 or PINHEAD through their common PAZ domains.</text>
</comment>
<dbReference type="FunFam" id="3.40.50.300:FF:000705">
    <property type="entry name" value="Endoribonuclease dicer-like protein"/>
    <property type="match status" value="1"/>
</dbReference>
<dbReference type="PANTHER" id="PTHR14950:SF46">
    <property type="entry name" value="ENDORIBONUCLEASE DICER HOMOLOG 3"/>
    <property type="match status" value="1"/>
</dbReference>
<evidence type="ECO:0000256" key="11">
    <source>
        <dbReference type="ARBA" id="ARBA00022840"/>
    </source>
</evidence>
<dbReference type="InterPro" id="IPR036085">
    <property type="entry name" value="PAZ_dom_sf"/>
</dbReference>
<dbReference type="SMART" id="SM00358">
    <property type="entry name" value="DSRM"/>
    <property type="match status" value="3"/>
</dbReference>
<dbReference type="FunFam" id="1.10.1520.10:FF:000004">
    <property type="entry name" value="Endoribonuclease dicer-like 1"/>
    <property type="match status" value="1"/>
</dbReference>
<dbReference type="GO" id="GO:0005524">
    <property type="term" value="F:ATP binding"/>
    <property type="evidence" value="ECO:0007669"/>
    <property type="project" value="UniProtKB-KW"/>
</dbReference>
<name>A0AAV8CCW9_9POAL</name>
<keyword evidence="10" id="KW-0347">Helicase</keyword>
<dbReference type="Gene3D" id="3.30.160.20">
    <property type="match status" value="1"/>
</dbReference>
<comment type="function">
    <text evidence="16">Probably involved in the RNA silencing pathway. May cleave double-stranded RNA to produce short 21-24 nucleotides (nt) RNAs which target the selective destruction of complementary RNAs.</text>
</comment>
<keyword evidence="6" id="KW-0677">Repeat</keyword>
<dbReference type="Gene3D" id="3.40.50.300">
    <property type="entry name" value="P-loop containing nucleotide triphosphate hydrolases"/>
    <property type="match status" value="2"/>
</dbReference>
<dbReference type="GO" id="GO:0005634">
    <property type="term" value="C:nucleus"/>
    <property type="evidence" value="ECO:0007669"/>
    <property type="project" value="TreeGrafter"/>
</dbReference>
<dbReference type="CDD" id="cd18034">
    <property type="entry name" value="DEXHc_dicer"/>
    <property type="match status" value="1"/>
</dbReference>
<dbReference type="PROSITE" id="PS00517">
    <property type="entry name" value="RNASE_3_1"/>
    <property type="match status" value="1"/>
</dbReference>
<dbReference type="InterPro" id="IPR011545">
    <property type="entry name" value="DEAD/DEAH_box_helicase_dom"/>
</dbReference>
<evidence type="ECO:0000256" key="17">
    <source>
        <dbReference type="PROSITE-ProRule" id="PRU00657"/>
    </source>
</evidence>
<dbReference type="Gene3D" id="3.30.160.380">
    <property type="entry name" value="Dicer dimerisation domain"/>
    <property type="match status" value="1"/>
</dbReference>
<evidence type="ECO:0000256" key="4">
    <source>
        <dbReference type="ARBA" id="ARBA00022722"/>
    </source>
</evidence>
<evidence type="ECO:0000256" key="15">
    <source>
        <dbReference type="ARBA" id="ARBA00035116"/>
    </source>
</evidence>
<evidence type="ECO:0000259" key="21">
    <source>
        <dbReference type="PROSITE" id="PS51194"/>
    </source>
</evidence>
<dbReference type="Gene3D" id="2.170.260.10">
    <property type="entry name" value="paz domain"/>
    <property type="match status" value="1"/>
</dbReference>
<evidence type="ECO:0000256" key="5">
    <source>
        <dbReference type="ARBA" id="ARBA00022723"/>
    </source>
</evidence>
<keyword evidence="14" id="KW-0464">Manganese</keyword>
<evidence type="ECO:0000313" key="23">
    <source>
        <dbReference type="EMBL" id="KAJ4753718.1"/>
    </source>
</evidence>
<dbReference type="Gene3D" id="1.10.1520.10">
    <property type="entry name" value="Ribonuclease III domain"/>
    <property type="match status" value="2"/>
</dbReference>
<dbReference type="Pfam" id="PF03368">
    <property type="entry name" value="Dicer_dimer"/>
    <property type="match status" value="1"/>
</dbReference>
<proteinExistence type="inferred from homology"/>
<gene>
    <name evidence="23" type="ORF">LUZ62_088123</name>
</gene>
<dbReference type="GO" id="GO:0004525">
    <property type="term" value="F:ribonuclease III activity"/>
    <property type="evidence" value="ECO:0007669"/>
    <property type="project" value="InterPro"/>
</dbReference>
<keyword evidence="9" id="KW-0378">Hydrolase</keyword>
<organism evidence="23 24">
    <name type="scientific">Rhynchospora pubera</name>
    <dbReference type="NCBI Taxonomy" id="906938"/>
    <lineage>
        <taxon>Eukaryota</taxon>
        <taxon>Viridiplantae</taxon>
        <taxon>Streptophyta</taxon>
        <taxon>Embryophyta</taxon>
        <taxon>Tracheophyta</taxon>
        <taxon>Spermatophyta</taxon>
        <taxon>Magnoliopsida</taxon>
        <taxon>Liliopsida</taxon>
        <taxon>Poales</taxon>
        <taxon>Cyperaceae</taxon>
        <taxon>Cyperoideae</taxon>
        <taxon>Rhynchosporeae</taxon>
        <taxon>Rhynchospora</taxon>
    </lineage>
</organism>
<dbReference type="FunFam" id="3.30.160.380:FF:000001">
    <property type="entry name" value="Endoribonuclease dicer-like 1"/>
    <property type="match status" value="1"/>
</dbReference>
<feature type="domain" description="Helicase C-terminal" evidence="21">
    <location>
        <begin position="396"/>
        <end position="549"/>
    </location>
</feature>
<evidence type="ECO:0000259" key="20">
    <source>
        <dbReference type="PROSITE" id="PS51192"/>
    </source>
</evidence>
<dbReference type="SMART" id="SM00949">
    <property type="entry name" value="PAZ"/>
    <property type="match status" value="1"/>
</dbReference>
<reference evidence="23" key="1">
    <citation type="submission" date="2022-08" db="EMBL/GenBank/DDBJ databases">
        <authorList>
            <person name="Marques A."/>
        </authorList>
    </citation>
    <scope>NUCLEOTIDE SEQUENCE</scope>
    <source>
        <strain evidence="23">RhyPub2mFocal</strain>
        <tissue evidence="23">Leaves</tissue>
    </source>
</reference>
<protein>
    <submittedName>
        <fullName evidence="23">Protein Dicer</fullName>
    </submittedName>
</protein>
<evidence type="ECO:0000256" key="6">
    <source>
        <dbReference type="ARBA" id="ARBA00022737"/>
    </source>
</evidence>
<comment type="cofactor">
    <cofactor evidence="1">
        <name>Mn(2+)</name>
        <dbReference type="ChEBI" id="CHEBI:29035"/>
    </cofactor>
</comment>
<keyword evidence="5" id="KW-0479">Metal-binding</keyword>
<dbReference type="Pfam" id="PF00270">
    <property type="entry name" value="DEAD"/>
    <property type="match status" value="1"/>
</dbReference>
<evidence type="ECO:0000259" key="19">
    <source>
        <dbReference type="PROSITE" id="PS50821"/>
    </source>
</evidence>
<dbReference type="InterPro" id="IPR014001">
    <property type="entry name" value="Helicase_ATP-bd"/>
</dbReference>
<evidence type="ECO:0000256" key="12">
    <source>
        <dbReference type="ARBA" id="ARBA00022842"/>
    </source>
</evidence>
<dbReference type="PROSITE" id="PS51327">
    <property type="entry name" value="DICER_DSRBF"/>
    <property type="match status" value="1"/>
</dbReference>
<dbReference type="GO" id="GO:0046872">
    <property type="term" value="F:metal ion binding"/>
    <property type="evidence" value="ECO:0007669"/>
    <property type="project" value="UniProtKB-KW"/>
</dbReference>
<keyword evidence="7" id="KW-0547">Nucleotide-binding</keyword>
<dbReference type="GO" id="GO:0005737">
    <property type="term" value="C:cytoplasm"/>
    <property type="evidence" value="ECO:0007669"/>
    <property type="project" value="TreeGrafter"/>
</dbReference>
<keyword evidence="12" id="KW-0460">Magnesium</keyword>
<dbReference type="InterPro" id="IPR014720">
    <property type="entry name" value="dsRBD_dom"/>
</dbReference>
<dbReference type="SUPFAM" id="SSF54768">
    <property type="entry name" value="dsRNA-binding domain-like"/>
    <property type="match status" value="2"/>
</dbReference>
<dbReference type="SUPFAM" id="SSF101690">
    <property type="entry name" value="PAZ domain"/>
    <property type="match status" value="1"/>
</dbReference>
<evidence type="ECO:0000256" key="8">
    <source>
        <dbReference type="ARBA" id="ARBA00022759"/>
    </source>
</evidence>
<dbReference type="SMART" id="SM00487">
    <property type="entry name" value="DEXDc"/>
    <property type="match status" value="1"/>
</dbReference>
<evidence type="ECO:0000256" key="2">
    <source>
        <dbReference type="ARBA" id="ARBA00001946"/>
    </source>
</evidence>
<dbReference type="PROSITE" id="PS50142">
    <property type="entry name" value="RNASE_3_2"/>
    <property type="match status" value="2"/>
</dbReference>
<dbReference type="Pfam" id="PF02170">
    <property type="entry name" value="PAZ"/>
    <property type="match status" value="1"/>
</dbReference>
<dbReference type="PANTHER" id="PTHR14950">
    <property type="entry name" value="DICER-RELATED"/>
    <property type="match status" value="1"/>
</dbReference>
<feature type="domain" description="RNase III" evidence="18">
    <location>
        <begin position="1238"/>
        <end position="1384"/>
    </location>
</feature>
<evidence type="ECO:0000259" key="22">
    <source>
        <dbReference type="PROSITE" id="PS51327"/>
    </source>
</evidence>
<evidence type="ECO:0000256" key="13">
    <source>
        <dbReference type="ARBA" id="ARBA00022884"/>
    </source>
</evidence>
<dbReference type="EMBL" id="JAMFTS010000005">
    <property type="protein sequence ID" value="KAJ4753718.1"/>
    <property type="molecule type" value="Genomic_DNA"/>
</dbReference>
<keyword evidence="24" id="KW-1185">Reference proteome</keyword>
<sequence>MAPQLKRPPEAAVGDEILEVDTKKIKRENAQLEPTSYQLEVLEVARSQNTIAVLDTGVERTMTAVMLINHVRNDFINSPNKSEKEQRRRLIVFLAPTVHLVMQQYEVIKQNTSLEVEYYHGRKGVDTWTADIWEKELSLYQVIVMTPQILLDALRKAFITLDLVRLVILDDCHQATGKHPYSVIMTEFYHKAEYRPSIFGMTASPVIRKGVSSSIDCEVQLSELESLLVAKIYTTTERSEVDSFVPSAKQVNKYYNSNPVHFDGLREKLQQLLSLYDGEIANLQNAMASEYKDLDVTIKDYTKRLSTWLNCISVSLDEGGLIFAIEATKLCMESNQLQDNDLSEVSAASVLSTKFLERVLDEITDNFVNGYEDFLSSETGCKKALELGYLSPKVHELIQIFLSFGESSQVRCLIFMERIMTAKVMECLMRKIGFLSHFTSSYLCGGSSDLLSPKKQKETLDSFRGGKVNLIFTTDVAEEGIHIPDCSYVIRFDLPKTVRSYVLSCGRARQIDSQFFIMLERGNMQQRDLLFDILRSKYAMMDTAVNRDPDEALSPETCTYDKVEGYCIKSTGAEVTISSSISAIYKYCEKLPRDEFYIPRPMFEVENCGSGSYKCKLTLPPSSAFQTLVGPTEGSSHKAKQSACLEACKKLHEMGALNDYPSPCPEVLLDNLTNDYQSDKDLMKPASNNGEGTTRRKELHSRVAALALSGTWARKNTRVELQGYRFDFLCNLPEIKYSSFVLLVDSLLDKDVGSLELDLYLIDKMVKATVSPCGPIELDQEQVEKAKRFQEFFFNGLFGRLVMGKKSAGQSRKFLLNEEPEESLWREANMYLLLPTDSSFTETVHINWRGIESAASAVQFLKDSYQNSGGTFSSIDKGRKEGEIYLANKKVEMNELTGAVVMAVHSGKIYLVLDVLPGLTANSPFDGVTEKSGAELTTFTEYFSKKYDVVLQYPSQPMVLLKHSHNAHNLLYSHAIVTDGSNENKKHKKLGATKKPEAHAHMPPELLIHIDIPVDVLKSFYLLPSMMYRIESLMLASELRRKVGYNPTDRCIPCSLILEALSTLRASEDFSFERLELLGDSVLKYAVSCYVFFKYPNYHEGQLSNTRTQIICNANLHRLGIRRKIQAYIRDEAFDPRRWVAPGQVAIFTSKCSCSTKEAQKVLGKTCDEGHRWMCSKTISDCVEALIGAYYIGGGLDAAFAFLKWLDNDIDPVIREEAILNAIKTASLRDYAPKIDEIKMIEEKIGYEYSVKGLLLEAIMHPTQQDSAITYCYQRLEFLGDSVLDILITSHLYEKYTDVDPGELTDLRSASVNNGTFAQAAVKHKLHVHLQHGSELLLQQITSYVGALGEYLNSPDPENTPPKGPKVLGDIVESIIGAILIDTKFNLNKVWEIVQLLLSPLVTPESLEFPPFRELSELCSQEGYPLVTKCVKNKDGIVTAVLQVQLPDLRVTRTEKEKNTKEAKGKAAFQLLKDLERKGVIHSRYETRVNMPDEIAKGTENSEENHITSMNLDIPESPYGNKLPDLNLDAPVLVHVKTVKGSPRTALFDLCKKREWPTPTFDFTQERQSAGGKGGPLIFTSIITLHLPFSGEIKLPGDGRADKKSAQDSAALALLYELQRRRHCQVNVIQAS</sequence>